<comment type="subcellular location">
    <subcellularLocation>
        <location evidence="1 7">Membrane</location>
        <topology evidence="1 7">Multi-pass membrane protein</topology>
    </subcellularLocation>
</comment>
<evidence type="ECO:0000256" key="4">
    <source>
        <dbReference type="ARBA" id="ARBA00022989"/>
    </source>
</evidence>
<dbReference type="InterPro" id="IPR000301">
    <property type="entry name" value="Tetraspanin_animals"/>
</dbReference>
<evidence type="ECO:0000256" key="2">
    <source>
        <dbReference type="ARBA" id="ARBA00006840"/>
    </source>
</evidence>
<keyword evidence="3 7" id="KW-0812">Transmembrane</keyword>
<feature type="transmembrane region" description="Helical" evidence="7">
    <location>
        <begin position="191"/>
        <end position="217"/>
    </location>
</feature>
<keyword evidence="4 7" id="KW-1133">Transmembrane helix</keyword>
<dbReference type="PIRSF" id="PIRSF002419">
    <property type="entry name" value="Tetraspanin"/>
    <property type="match status" value="1"/>
</dbReference>
<dbReference type="PROSITE" id="PS00421">
    <property type="entry name" value="TM4_1"/>
    <property type="match status" value="1"/>
</dbReference>
<evidence type="ECO:0000256" key="6">
    <source>
        <dbReference type="PIRSR" id="PIRSR002419-1"/>
    </source>
</evidence>
<reference evidence="8" key="1">
    <citation type="submission" date="2021-01" db="UniProtKB">
        <authorList>
            <consortium name="EnsemblMetazoa"/>
        </authorList>
    </citation>
    <scope>IDENTIFICATION</scope>
</reference>
<dbReference type="PANTHER" id="PTHR19282">
    <property type="entry name" value="TETRASPANIN"/>
    <property type="match status" value="1"/>
</dbReference>
<dbReference type="OMA" id="AMQESYC"/>
<keyword evidence="5 7" id="KW-0472">Membrane</keyword>
<feature type="transmembrane region" description="Helical" evidence="7">
    <location>
        <begin position="50"/>
        <end position="70"/>
    </location>
</feature>
<dbReference type="InParanoid" id="A0A7M7K9W1"/>
<feature type="disulfide bond" evidence="6">
    <location>
        <begin position="148"/>
        <end position="180"/>
    </location>
</feature>
<dbReference type="InterPro" id="IPR018499">
    <property type="entry name" value="Tetraspanin/Peripherin"/>
</dbReference>
<keyword evidence="6" id="KW-1015">Disulfide bond</keyword>
<dbReference type="Proteomes" id="UP000594260">
    <property type="component" value="Unplaced"/>
</dbReference>
<dbReference type="AlphaFoldDB" id="A0A7M7K9W1"/>
<dbReference type="EnsemblMetazoa" id="XM_022806870">
    <property type="protein sequence ID" value="XP_022662605"/>
    <property type="gene ID" value="LOC111250911"/>
</dbReference>
<proteinExistence type="inferred from homology"/>
<evidence type="ECO:0000313" key="9">
    <source>
        <dbReference type="Proteomes" id="UP000594260"/>
    </source>
</evidence>
<dbReference type="GeneID" id="111250911"/>
<dbReference type="InterPro" id="IPR018503">
    <property type="entry name" value="Tetraspanin_CS"/>
</dbReference>
<dbReference type="PRINTS" id="PR00259">
    <property type="entry name" value="TMFOUR"/>
</dbReference>
<evidence type="ECO:0000256" key="5">
    <source>
        <dbReference type="ARBA" id="ARBA00023136"/>
    </source>
</evidence>
<keyword evidence="9" id="KW-1185">Reference proteome</keyword>
<evidence type="ECO:0000256" key="3">
    <source>
        <dbReference type="ARBA" id="ARBA00022692"/>
    </source>
</evidence>
<evidence type="ECO:0000256" key="7">
    <source>
        <dbReference type="RuleBase" id="RU361218"/>
    </source>
</evidence>
<dbReference type="Pfam" id="PF00335">
    <property type="entry name" value="Tetraspanin"/>
    <property type="match status" value="1"/>
</dbReference>
<dbReference type="OrthoDB" id="6496642at2759"/>
<organism evidence="8 9">
    <name type="scientific">Varroa destructor</name>
    <name type="common">Honeybee mite</name>
    <dbReference type="NCBI Taxonomy" id="109461"/>
    <lineage>
        <taxon>Eukaryota</taxon>
        <taxon>Metazoa</taxon>
        <taxon>Ecdysozoa</taxon>
        <taxon>Arthropoda</taxon>
        <taxon>Chelicerata</taxon>
        <taxon>Arachnida</taxon>
        <taxon>Acari</taxon>
        <taxon>Parasitiformes</taxon>
        <taxon>Mesostigmata</taxon>
        <taxon>Gamasina</taxon>
        <taxon>Dermanyssoidea</taxon>
        <taxon>Varroidae</taxon>
        <taxon>Varroa</taxon>
    </lineage>
</organism>
<dbReference type="Gene3D" id="1.10.1450.10">
    <property type="entry name" value="Tetraspanin"/>
    <property type="match status" value="1"/>
</dbReference>
<name>A0A7M7K9W1_VARDE</name>
<feature type="transmembrane region" description="Helical" evidence="7">
    <location>
        <begin position="82"/>
        <end position="107"/>
    </location>
</feature>
<protein>
    <recommendedName>
        <fullName evidence="7">Tetraspanin</fullName>
    </recommendedName>
</protein>
<sequence length="222" mass="23848">MVQSCGLACIKTLLFVFNFLFAVCGIVVIVCGAVSLHFMKGTGPLIGENYVSAPIALIVIGVAVFLLAFLGCCGASQESYCMLTMFSTLLFLLLCAEITVGVLAFVYRGKAKEITEQQLRASMRDYYKRGEVNPAKQAWDFVQKQLECCGVTSSTDWVNLEQPASIPESCGANPSARPGCMEMLVQKVEKFSVYVGIAGFVIGAIELIGICFACCLANGVKS</sequence>
<feature type="transmembrane region" description="Helical" evidence="7">
    <location>
        <begin position="12"/>
        <end position="38"/>
    </location>
</feature>
<evidence type="ECO:0000256" key="1">
    <source>
        <dbReference type="ARBA" id="ARBA00004141"/>
    </source>
</evidence>
<dbReference type="RefSeq" id="XP_022662605.1">
    <property type="nucleotide sequence ID" value="XM_022806870.1"/>
</dbReference>
<evidence type="ECO:0000313" key="8">
    <source>
        <dbReference type="EnsemblMetazoa" id="XP_022662605"/>
    </source>
</evidence>
<dbReference type="KEGG" id="vde:111250911"/>
<dbReference type="GO" id="GO:0005886">
    <property type="term" value="C:plasma membrane"/>
    <property type="evidence" value="ECO:0007669"/>
    <property type="project" value="TreeGrafter"/>
</dbReference>
<dbReference type="PANTHER" id="PTHR19282:SF551">
    <property type="entry name" value="RE08073P-RELATED"/>
    <property type="match status" value="1"/>
</dbReference>
<feature type="disulfide bond" evidence="6">
    <location>
        <begin position="149"/>
        <end position="170"/>
    </location>
</feature>
<dbReference type="InterPro" id="IPR008952">
    <property type="entry name" value="Tetraspanin_EC2_sf"/>
</dbReference>
<comment type="similarity">
    <text evidence="2 7">Belongs to the tetraspanin (TM4SF) family.</text>
</comment>
<dbReference type="FunCoup" id="A0A7M7K9W1">
    <property type="interactions" value="112"/>
</dbReference>
<dbReference type="SUPFAM" id="SSF48652">
    <property type="entry name" value="Tetraspanin"/>
    <property type="match status" value="1"/>
</dbReference>
<accession>A0A7M7K9W1</accession>